<dbReference type="GO" id="GO:0005634">
    <property type="term" value="C:nucleus"/>
    <property type="evidence" value="ECO:0007669"/>
    <property type="project" value="UniProtKB-SubCell"/>
</dbReference>
<dbReference type="GO" id="GO:0006271">
    <property type="term" value="P:DNA strand elongation involved in DNA replication"/>
    <property type="evidence" value="ECO:0007669"/>
    <property type="project" value="TreeGrafter"/>
</dbReference>
<evidence type="ECO:0000256" key="2">
    <source>
        <dbReference type="ARBA" id="ARBA00022705"/>
    </source>
</evidence>
<gene>
    <name evidence="14" type="primary">mcm7</name>
    <name evidence="11" type="synonym">MCM7</name>
    <name evidence="14" type="ORF">g.14378</name>
</gene>
<dbReference type="Pfam" id="PF17855">
    <property type="entry name" value="MCM_lid"/>
    <property type="match status" value="1"/>
</dbReference>
<dbReference type="FunFam" id="3.40.50.300:FF:000826">
    <property type="entry name" value="Replicative DNA helicase Mcm"/>
    <property type="match status" value="1"/>
</dbReference>
<evidence type="ECO:0000256" key="8">
    <source>
        <dbReference type="ARBA" id="ARBA00023242"/>
    </source>
</evidence>
<dbReference type="InterPro" id="IPR033762">
    <property type="entry name" value="MCM_OB"/>
</dbReference>
<dbReference type="InterPro" id="IPR041562">
    <property type="entry name" value="MCM_lid"/>
</dbReference>
<dbReference type="PROSITE" id="PS00847">
    <property type="entry name" value="MCM_1"/>
    <property type="match status" value="1"/>
</dbReference>
<accession>A0A6G1SKS1</accession>
<dbReference type="InterPro" id="IPR003593">
    <property type="entry name" value="AAA+_ATPase"/>
</dbReference>
<keyword evidence="9 11" id="KW-0131">Cell cycle</keyword>
<evidence type="ECO:0000256" key="5">
    <source>
        <dbReference type="ARBA" id="ARBA00022806"/>
    </source>
</evidence>
<dbReference type="SUPFAM" id="SSF52540">
    <property type="entry name" value="P-loop containing nucleoside triphosphate hydrolases"/>
    <property type="match status" value="1"/>
</dbReference>
<dbReference type="InterPro" id="IPR012340">
    <property type="entry name" value="NA-bd_OB-fold"/>
</dbReference>
<dbReference type="EMBL" id="GGYP01006227">
    <property type="protein sequence ID" value="MDE50998.1"/>
    <property type="molecule type" value="Transcribed_RNA"/>
</dbReference>
<feature type="domain" description="MCM C-terminal AAA(+) ATPase" evidence="13">
    <location>
        <begin position="354"/>
        <end position="559"/>
    </location>
</feature>
<dbReference type="SUPFAM" id="SSF50249">
    <property type="entry name" value="Nucleic acid-binding proteins"/>
    <property type="match status" value="1"/>
</dbReference>
<evidence type="ECO:0000256" key="12">
    <source>
        <dbReference type="SAM" id="MobiDB-lite"/>
    </source>
</evidence>
<dbReference type="InterPro" id="IPR031327">
    <property type="entry name" value="MCM"/>
</dbReference>
<evidence type="ECO:0000256" key="6">
    <source>
        <dbReference type="ARBA" id="ARBA00022840"/>
    </source>
</evidence>
<feature type="region of interest" description="Disordered" evidence="12">
    <location>
        <begin position="114"/>
        <end position="134"/>
    </location>
</feature>
<dbReference type="GO" id="GO:0000727">
    <property type="term" value="P:double-strand break repair via break-induced replication"/>
    <property type="evidence" value="ECO:0007669"/>
    <property type="project" value="TreeGrafter"/>
</dbReference>
<dbReference type="InterPro" id="IPR001208">
    <property type="entry name" value="MCM_dom"/>
</dbReference>
<proteinExistence type="inferred from homology"/>
<evidence type="ECO:0000256" key="4">
    <source>
        <dbReference type="ARBA" id="ARBA00022801"/>
    </source>
</evidence>
<organism evidence="14">
    <name type="scientific">Aceria tosichella</name>
    <name type="common">wheat curl mite</name>
    <dbReference type="NCBI Taxonomy" id="561515"/>
    <lineage>
        <taxon>Eukaryota</taxon>
        <taxon>Metazoa</taxon>
        <taxon>Ecdysozoa</taxon>
        <taxon>Arthropoda</taxon>
        <taxon>Chelicerata</taxon>
        <taxon>Arachnida</taxon>
        <taxon>Acari</taxon>
        <taxon>Acariformes</taxon>
        <taxon>Trombidiformes</taxon>
        <taxon>Prostigmata</taxon>
        <taxon>Eupodina</taxon>
        <taxon>Eriophyoidea</taxon>
        <taxon>Eriophyidae</taxon>
        <taxon>Eriophyinae</taxon>
        <taxon>Aceriini</taxon>
        <taxon>Aceria</taxon>
    </lineage>
</organism>
<name>A0A6G1SKS1_9ACAR</name>
<keyword evidence="6 10" id="KW-0067">ATP-binding</keyword>
<dbReference type="PANTHER" id="PTHR11630">
    <property type="entry name" value="DNA REPLICATION LICENSING FACTOR MCM FAMILY MEMBER"/>
    <property type="match status" value="1"/>
</dbReference>
<dbReference type="Gene3D" id="3.30.1640.10">
    <property type="entry name" value="mini-chromosome maintenance (MCM) complex, chain A, domain 1"/>
    <property type="match status" value="1"/>
</dbReference>
<evidence type="ECO:0000256" key="7">
    <source>
        <dbReference type="ARBA" id="ARBA00023125"/>
    </source>
</evidence>
<dbReference type="FunFam" id="2.20.28.10:FF:000004">
    <property type="entry name" value="DNA replication licensing factor MCM7"/>
    <property type="match status" value="1"/>
</dbReference>
<keyword evidence="3 10" id="KW-0547">Nucleotide-binding</keyword>
<reference evidence="14" key="1">
    <citation type="submission" date="2018-10" db="EMBL/GenBank/DDBJ databases">
        <title>Transcriptome assembly of Aceria tosichella (Wheat curl mite) Type 2.</title>
        <authorList>
            <person name="Scully E.D."/>
            <person name="Geib S.M."/>
            <person name="Palmer N.A."/>
            <person name="Gupta A.K."/>
            <person name="Sarath G."/>
            <person name="Tatineni S."/>
        </authorList>
    </citation>
    <scope>NUCLEOTIDE SEQUENCE</scope>
    <source>
        <strain evidence="14">LincolnNE</strain>
    </source>
</reference>
<dbReference type="PRINTS" id="PR01663">
    <property type="entry name" value="MCMPROTEIN7"/>
</dbReference>
<dbReference type="Pfam" id="PF00493">
    <property type="entry name" value="MCM"/>
    <property type="match status" value="1"/>
</dbReference>
<dbReference type="InterPro" id="IPR027925">
    <property type="entry name" value="MCM_N"/>
</dbReference>
<comment type="catalytic activity">
    <reaction evidence="11">
        <text>ATP + H2O = ADP + phosphate + H(+)</text>
        <dbReference type="Rhea" id="RHEA:13065"/>
        <dbReference type="ChEBI" id="CHEBI:15377"/>
        <dbReference type="ChEBI" id="CHEBI:15378"/>
        <dbReference type="ChEBI" id="CHEBI:30616"/>
        <dbReference type="ChEBI" id="CHEBI:43474"/>
        <dbReference type="ChEBI" id="CHEBI:456216"/>
        <dbReference type="EC" id="3.6.4.12"/>
    </reaction>
</comment>
<dbReference type="GO" id="GO:0017116">
    <property type="term" value="F:single-stranded DNA helicase activity"/>
    <property type="evidence" value="ECO:0007669"/>
    <property type="project" value="TreeGrafter"/>
</dbReference>
<dbReference type="GO" id="GO:0016787">
    <property type="term" value="F:hydrolase activity"/>
    <property type="evidence" value="ECO:0007669"/>
    <property type="project" value="UniProtKB-KW"/>
</dbReference>
<dbReference type="GO" id="GO:0042555">
    <property type="term" value="C:MCM complex"/>
    <property type="evidence" value="ECO:0007669"/>
    <property type="project" value="InterPro"/>
</dbReference>
<dbReference type="Gene3D" id="2.20.28.10">
    <property type="match status" value="1"/>
</dbReference>
<dbReference type="PANTHER" id="PTHR11630:SF26">
    <property type="entry name" value="DNA REPLICATION LICENSING FACTOR MCM7"/>
    <property type="match status" value="1"/>
</dbReference>
<evidence type="ECO:0000256" key="11">
    <source>
        <dbReference type="RuleBase" id="RU365012"/>
    </source>
</evidence>
<dbReference type="PRINTS" id="PR01657">
    <property type="entry name" value="MCMFAMILY"/>
</dbReference>
<protein>
    <recommendedName>
        <fullName evidence="11">DNA replication licensing factor MCM7</fullName>
        <ecNumber evidence="11">3.6.4.12</ecNumber>
    </recommendedName>
</protein>
<dbReference type="InterPro" id="IPR008050">
    <property type="entry name" value="MCM7"/>
</dbReference>
<keyword evidence="7 10" id="KW-0238">DNA-binding</keyword>
<dbReference type="SMART" id="SM00350">
    <property type="entry name" value="MCM"/>
    <property type="match status" value="1"/>
</dbReference>
<comment type="subcellular location">
    <subcellularLocation>
        <location evidence="1 11">Nucleus</location>
    </subcellularLocation>
</comment>
<evidence type="ECO:0000256" key="3">
    <source>
        <dbReference type="ARBA" id="ARBA00022741"/>
    </source>
</evidence>
<dbReference type="GO" id="GO:0005524">
    <property type="term" value="F:ATP binding"/>
    <property type="evidence" value="ECO:0007669"/>
    <property type="project" value="UniProtKB-KW"/>
</dbReference>
<dbReference type="Gene3D" id="2.40.50.140">
    <property type="entry name" value="Nucleic acid-binding proteins"/>
    <property type="match status" value="1"/>
</dbReference>
<dbReference type="AlphaFoldDB" id="A0A6G1SKS1"/>
<dbReference type="GO" id="GO:0003697">
    <property type="term" value="F:single-stranded DNA binding"/>
    <property type="evidence" value="ECO:0007669"/>
    <property type="project" value="TreeGrafter"/>
</dbReference>
<dbReference type="InterPro" id="IPR027417">
    <property type="entry name" value="P-loop_NTPase"/>
</dbReference>
<comment type="similarity">
    <text evidence="10">Belongs to the MCM family.</text>
</comment>
<evidence type="ECO:0000259" key="13">
    <source>
        <dbReference type="PROSITE" id="PS50051"/>
    </source>
</evidence>
<keyword evidence="4 11" id="KW-0378">Hydrolase</keyword>
<keyword evidence="5 11" id="KW-0347">Helicase</keyword>
<evidence type="ECO:0000256" key="10">
    <source>
        <dbReference type="RuleBase" id="RU004070"/>
    </source>
</evidence>
<dbReference type="SMART" id="SM00382">
    <property type="entry name" value="AAA"/>
    <property type="match status" value="1"/>
</dbReference>
<sequence>MDQHRDYGQDQELFKQFLREYTHVNEDGEIVPKYSETLTKLANRELLLMVLELADLEKFNSELTRAVIGNTTRYVKIFYQALDEILPSYRTAEPAVKEVMDVFIEQRKFIAERNQRAQGQSSTQAQDSSQQRRDQSIPGIVDINGAYPPDLIRRAEIAFKPPTLEPTPIRQIKAEDLGKLVSFRGIVVRTTEVKPKITVACYTCDQCGCETFQCVKGVSFTPLFECTSAVCKANKVQGRVTMQHRGSKFVKFQEIKLQEHSDQVPTGHIPRAITVFAYGELTRRCAPGDLVSISGVFLAMENSNFKLRSGGLTADTFIEAHYIAKMNKTDDDELNVLPMSQEDATELARGTSNFLGRLSRSIAPEIYGHEDLKEALLLLLVGGVDRNPNGMKIRGNINICLMGDPGVAKSQLLGFIDRLASRCQYTTGRGSSGVGLTAAVMKDPVTGEMTLEGGALVLADEGICCIDEFDKMMDADRTAIHEVMEQQTVSIAKAGIMTTLNARVSILAAANPAYGRYNTHKTVTENLDLPPALLSRFDLLWLIKDRPETANDKRLGNFITHIHSHPDEQQAVDSEVIDMKTMRRYIELCKTKSPIIPPALDEKLVDIYLGIRALKRVDDTVETLFTSPRSLLAIIRMSTAFARLRLSDVVEEADINEAVRLYECSRKSIDEAKGGGDVTCSKIYSLLRELAEDESYPLGAFIQKALDHGFDRAAVDKSIEKLQRIETIKILDDEILLV</sequence>
<keyword evidence="2 11" id="KW-0235">DNA replication</keyword>
<dbReference type="EC" id="3.6.4.12" evidence="11"/>
<dbReference type="GO" id="GO:0006270">
    <property type="term" value="P:DNA replication initiation"/>
    <property type="evidence" value="ECO:0007669"/>
    <property type="project" value="InterPro"/>
</dbReference>
<evidence type="ECO:0000256" key="1">
    <source>
        <dbReference type="ARBA" id="ARBA00004123"/>
    </source>
</evidence>
<dbReference type="Gene3D" id="3.40.50.300">
    <property type="entry name" value="P-loop containing nucleotide triphosphate hydrolases"/>
    <property type="match status" value="1"/>
</dbReference>
<evidence type="ECO:0000256" key="9">
    <source>
        <dbReference type="ARBA" id="ARBA00023306"/>
    </source>
</evidence>
<dbReference type="PROSITE" id="PS50051">
    <property type="entry name" value="MCM_2"/>
    <property type="match status" value="1"/>
</dbReference>
<dbReference type="InterPro" id="IPR018525">
    <property type="entry name" value="MCM_CS"/>
</dbReference>
<keyword evidence="8 11" id="KW-0539">Nucleus</keyword>
<feature type="compositionally biased region" description="Low complexity" evidence="12">
    <location>
        <begin position="117"/>
        <end position="129"/>
    </location>
</feature>
<comment type="function">
    <text evidence="11">Acts as component of the MCM2-7 complex (MCM complex) which is the replicative helicase essential for 'once per cell cycle' DNA replication initiation and elongation in eukaryotic cells. The active ATPase sites in the MCM2-7 ring are formed through the interaction surfaces of two neighboring subunits such that a critical structure of a conserved arginine finger motif is provided in trans relative to the ATP-binding site of the Walker A box of the adjacent subunit. The six ATPase active sites, however, are likely to contribute differentially to the complex helicase activity.</text>
</comment>
<dbReference type="Pfam" id="PF14551">
    <property type="entry name" value="MCM_N"/>
    <property type="match status" value="1"/>
</dbReference>
<dbReference type="Pfam" id="PF17207">
    <property type="entry name" value="MCM_OB"/>
    <property type="match status" value="1"/>
</dbReference>
<evidence type="ECO:0000313" key="14">
    <source>
        <dbReference type="EMBL" id="MDE50998.1"/>
    </source>
</evidence>